<dbReference type="SUPFAM" id="SSF52058">
    <property type="entry name" value="L domain-like"/>
    <property type="match status" value="1"/>
</dbReference>
<name>A0AAD4XV60_9MAGN</name>
<proteinExistence type="predicted"/>
<reference evidence="3" key="1">
    <citation type="submission" date="2022-04" db="EMBL/GenBank/DDBJ databases">
        <title>A functionally conserved STORR gene fusion in Papaver species that diverged 16.8 million years ago.</title>
        <authorList>
            <person name="Catania T."/>
        </authorList>
    </citation>
    <scope>NUCLEOTIDE SEQUENCE</scope>
    <source>
        <strain evidence="3">S-188037</strain>
    </source>
</reference>
<comment type="caution">
    <text evidence="3">The sequence shown here is derived from an EMBL/GenBank/DDBJ whole genome shotgun (WGS) entry which is preliminary data.</text>
</comment>
<organism evidence="3 4">
    <name type="scientific">Papaver atlanticum</name>
    <dbReference type="NCBI Taxonomy" id="357466"/>
    <lineage>
        <taxon>Eukaryota</taxon>
        <taxon>Viridiplantae</taxon>
        <taxon>Streptophyta</taxon>
        <taxon>Embryophyta</taxon>
        <taxon>Tracheophyta</taxon>
        <taxon>Spermatophyta</taxon>
        <taxon>Magnoliopsida</taxon>
        <taxon>Ranunculales</taxon>
        <taxon>Papaveraceae</taxon>
        <taxon>Papaveroideae</taxon>
        <taxon>Papaver</taxon>
    </lineage>
</organism>
<dbReference type="PANTHER" id="PTHR36766">
    <property type="entry name" value="PLANT BROAD-SPECTRUM MILDEW RESISTANCE PROTEIN RPW8"/>
    <property type="match status" value="1"/>
</dbReference>
<sequence length="367" mass="42569">MKLAMIPIAFPVLQRLKVKHSNALILKSIGNNSLTFLESLSINGIVELESLPLHILQPKLKFLKIWGCRRFHGFLRNEETGISVAPNHSFEKSISLWELKVQCSKEWMSLSEDLLCIKELKKLKIGWFSEEPYLFLFSIEQRDSISSLKRLGILEIDGCSNVKYPPQQLQHLSMLTHLVLSNMGTEMEALPEWLVNLSSLQSLVIMNCRGLVYLLRQEEGMRRFTGLRYLKIVRISEEPDVFLSEAQGIQHLSSLTELEIHGWPNLESLPRQLQHLTNLSELRIENFDGLESLPEWLGNLSSLYILWISSCKNLMHLPSKKTMLSLTTLERLYIFDCPLLEERCTFKTGEEWEKISHIENVSFRWEF</sequence>
<evidence type="ECO:0000313" key="3">
    <source>
        <dbReference type="EMBL" id="KAI3948667.1"/>
    </source>
</evidence>
<gene>
    <name evidence="3" type="ORF">MKW98_027733</name>
</gene>
<feature type="domain" description="R13L1/DRL21-like LRR repeat region" evidence="2">
    <location>
        <begin position="272"/>
        <end position="334"/>
    </location>
</feature>
<protein>
    <recommendedName>
        <fullName evidence="2">R13L1/DRL21-like LRR repeat region domain-containing protein</fullName>
    </recommendedName>
</protein>
<keyword evidence="1" id="KW-0433">Leucine-rich repeat</keyword>
<dbReference type="AlphaFoldDB" id="A0AAD4XV60"/>
<dbReference type="Pfam" id="PF25019">
    <property type="entry name" value="LRR_R13L1-DRL21"/>
    <property type="match status" value="1"/>
</dbReference>
<dbReference type="InterPro" id="IPR056789">
    <property type="entry name" value="LRR_R13L1-DRL21"/>
</dbReference>
<dbReference type="Gene3D" id="3.80.10.10">
    <property type="entry name" value="Ribonuclease Inhibitor"/>
    <property type="match status" value="1"/>
</dbReference>
<evidence type="ECO:0000313" key="4">
    <source>
        <dbReference type="Proteomes" id="UP001202328"/>
    </source>
</evidence>
<dbReference type="EMBL" id="JAJJMB010003237">
    <property type="protein sequence ID" value="KAI3948667.1"/>
    <property type="molecule type" value="Genomic_DNA"/>
</dbReference>
<dbReference type="PANTHER" id="PTHR36766:SF70">
    <property type="entry name" value="DISEASE RESISTANCE PROTEIN RGA4"/>
    <property type="match status" value="1"/>
</dbReference>
<dbReference type="Proteomes" id="UP001202328">
    <property type="component" value="Unassembled WGS sequence"/>
</dbReference>
<evidence type="ECO:0000259" key="2">
    <source>
        <dbReference type="Pfam" id="PF25019"/>
    </source>
</evidence>
<dbReference type="InterPro" id="IPR032675">
    <property type="entry name" value="LRR_dom_sf"/>
</dbReference>
<accession>A0AAD4XV60</accession>
<keyword evidence="4" id="KW-1185">Reference proteome</keyword>
<evidence type="ECO:0000256" key="1">
    <source>
        <dbReference type="ARBA" id="ARBA00022614"/>
    </source>
</evidence>